<comment type="similarity">
    <text evidence="1 4">Belongs to the short-chain dehydrogenases/reductases (SDR) family.</text>
</comment>
<evidence type="ECO:0000256" key="3">
    <source>
        <dbReference type="ARBA" id="ARBA00023002"/>
    </source>
</evidence>
<evidence type="ECO:0000256" key="1">
    <source>
        <dbReference type="ARBA" id="ARBA00006484"/>
    </source>
</evidence>
<gene>
    <name evidence="5" type="primary">citE-2</name>
    <name evidence="5" type="ORF">C8035_v010571</name>
</gene>
<keyword evidence="6" id="KW-1185">Reference proteome</keyword>
<dbReference type="InterPro" id="IPR036291">
    <property type="entry name" value="NAD(P)-bd_dom_sf"/>
</dbReference>
<dbReference type="PANTHER" id="PTHR43391:SF14">
    <property type="entry name" value="DEHYDROGENASE_REDUCTASE SDR FAMILY PROTEIN 7-LIKE"/>
    <property type="match status" value="1"/>
</dbReference>
<dbReference type="EMBL" id="QAPG01000053">
    <property type="protein sequence ID" value="TDZ34497.1"/>
    <property type="molecule type" value="Genomic_DNA"/>
</dbReference>
<dbReference type="Gene3D" id="3.40.50.720">
    <property type="entry name" value="NAD(P)-binding Rossmann-like Domain"/>
    <property type="match status" value="1"/>
</dbReference>
<dbReference type="SUPFAM" id="SSF51735">
    <property type="entry name" value="NAD(P)-binding Rossmann-fold domains"/>
    <property type="match status" value="1"/>
</dbReference>
<organism evidence="5 6">
    <name type="scientific">Colletotrichum spinosum</name>
    <dbReference type="NCBI Taxonomy" id="1347390"/>
    <lineage>
        <taxon>Eukaryota</taxon>
        <taxon>Fungi</taxon>
        <taxon>Dikarya</taxon>
        <taxon>Ascomycota</taxon>
        <taxon>Pezizomycotina</taxon>
        <taxon>Sordariomycetes</taxon>
        <taxon>Hypocreomycetidae</taxon>
        <taxon>Glomerellales</taxon>
        <taxon>Glomerellaceae</taxon>
        <taxon>Colletotrichum</taxon>
        <taxon>Colletotrichum orbiculare species complex</taxon>
    </lineage>
</organism>
<dbReference type="CDD" id="cd05233">
    <property type="entry name" value="SDR_c"/>
    <property type="match status" value="1"/>
</dbReference>
<accession>A0A4R8Q7D1</accession>
<evidence type="ECO:0000313" key="5">
    <source>
        <dbReference type="EMBL" id="TDZ34497.1"/>
    </source>
</evidence>
<dbReference type="AlphaFoldDB" id="A0A4R8Q7D1"/>
<name>A0A4R8Q7D1_9PEZI</name>
<dbReference type="GO" id="GO:0016491">
    <property type="term" value="F:oxidoreductase activity"/>
    <property type="evidence" value="ECO:0007669"/>
    <property type="project" value="UniProtKB-KW"/>
</dbReference>
<dbReference type="PRINTS" id="PR00080">
    <property type="entry name" value="SDRFAMILY"/>
</dbReference>
<comment type="caution">
    <text evidence="5">The sequence shown here is derived from an EMBL/GenBank/DDBJ whole genome shotgun (WGS) entry which is preliminary data.</text>
</comment>
<evidence type="ECO:0000313" key="6">
    <source>
        <dbReference type="Proteomes" id="UP000295083"/>
    </source>
</evidence>
<dbReference type="PRINTS" id="PR00081">
    <property type="entry name" value="GDHRDH"/>
</dbReference>
<keyword evidence="3" id="KW-0560">Oxidoreductase</keyword>
<protein>
    <submittedName>
        <fullName evidence="5">Short chain dehydrogenase citE</fullName>
    </submittedName>
</protein>
<reference evidence="5 6" key="1">
    <citation type="submission" date="2018-11" db="EMBL/GenBank/DDBJ databases">
        <title>Genome sequence and assembly of Colletotrichum spinosum.</title>
        <authorList>
            <person name="Gan P."/>
            <person name="Shirasu K."/>
        </authorList>
    </citation>
    <scope>NUCLEOTIDE SEQUENCE [LARGE SCALE GENOMIC DNA]</scope>
    <source>
        <strain evidence="5 6">CBS 515.97</strain>
    </source>
</reference>
<evidence type="ECO:0000256" key="4">
    <source>
        <dbReference type="RuleBase" id="RU000363"/>
    </source>
</evidence>
<keyword evidence="2" id="KW-0521">NADP</keyword>
<dbReference type="PANTHER" id="PTHR43391">
    <property type="entry name" value="RETINOL DEHYDROGENASE-RELATED"/>
    <property type="match status" value="1"/>
</dbReference>
<sequence length="337" mass="36630">MLKRPYNIIIRDRISGLIERTLVQLNHAVLMSPGNQSPTSAPSGLPPRKVDTFTDGIVHHDTYPGINPRTASNCTGKAILVTGASKGLGKAIAIGYAEAGASHIAVAARSDVSATVAAVREAAEKSGREEPTVLALEMDVGDTASVKAAAARLAGEWGRLDVLVNNAGYMAQFRLLLETDDDEYMKAWDVNYWGTYRVTKAFLPLLLEGGDKTIVNMSSVAAHFMGAGGGAYHVSKFALIRFTEFVQDEYADKGILAYSVHPGGIPTELSSNLPEKLQFRMTDTPELAAHSIPYLTSERREWLGGRWVSCMWDMPKLLTMKEEVLEKNLLKFTCAGL</sequence>
<evidence type="ECO:0000256" key="2">
    <source>
        <dbReference type="ARBA" id="ARBA00022857"/>
    </source>
</evidence>
<dbReference type="InterPro" id="IPR002347">
    <property type="entry name" value="SDR_fam"/>
</dbReference>
<proteinExistence type="inferred from homology"/>
<dbReference type="Proteomes" id="UP000295083">
    <property type="component" value="Unassembled WGS sequence"/>
</dbReference>
<dbReference type="Pfam" id="PF00106">
    <property type="entry name" value="adh_short"/>
    <property type="match status" value="1"/>
</dbReference>